<keyword evidence="1" id="KW-1133">Transmembrane helix</keyword>
<evidence type="ECO:0000313" key="2">
    <source>
        <dbReference type="EMBL" id="MEX6689343.1"/>
    </source>
</evidence>
<evidence type="ECO:0000313" key="3">
    <source>
        <dbReference type="Proteomes" id="UP001560573"/>
    </source>
</evidence>
<protein>
    <recommendedName>
        <fullName evidence="4">DUF3592 domain-containing protein</fullName>
    </recommendedName>
</protein>
<keyword evidence="3" id="KW-1185">Reference proteome</keyword>
<reference evidence="2 3" key="1">
    <citation type="submission" date="2023-07" db="EMBL/GenBank/DDBJ databases">
        <authorList>
            <person name="Lian W.-H."/>
        </authorList>
    </citation>
    <scope>NUCLEOTIDE SEQUENCE [LARGE SCALE GENOMIC DNA]</scope>
    <source>
        <strain evidence="2 3">SYSU DXS3180</strain>
    </source>
</reference>
<name>A0ABV3ZLB5_9BACT</name>
<evidence type="ECO:0008006" key="4">
    <source>
        <dbReference type="Google" id="ProtNLM"/>
    </source>
</evidence>
<dbReference type="EMBL" id="JAULBC010000006">
    <property type="protein sequence ID" value="MEX6689343.1"/>
    <property type="molecule type" value="Genomic_DNA"/>
</dbReference>
<dbReference type="RefSeq" id="WP_369330750.1">
    <property type="nucleotide sequence ID" value="NZ_JAULBC010000006.1"/>
</dbReference>
<comment type="caution">
    <text evidence="2">The sequence shown here is derived from an EMBL/GenBank/DDBJ whole genome shotgun (WGS) entry which is preliminary data.</text>
</comment>
<evidence type="ECO:0000256" key="1">
    <source>
        <dbReference type="SAM" id="Phobius"/>
    </source>
</evidence>
<dbReference type="Proteomes" id="UP001560573">
    <property type="component" value="Unassembled WGS sequence"/>
</dbReference>
<keyword evidence="1" id="KW-0472">Membrane</keyword>
<feature type="transmembrane region" description="Helical" evidence="1">
    <location>
        <begin position="9"/>
        <end position="28"/>
    </location>
</feature>
<feature type="transmembrane region" description="Helical" evidence="1">
    <location>
        <begin position="70"/>
        <end position="91"/>
    </location>
</feature>
<sequence>MESSGKKEIIIFTIAAIVLMILLHGNELDDFQNSNDTDAFLLPILYFCSAVPVFIFIGKRIKNLTVKDKVFMTIILMMITLLPMYLLSGLIKYVDYYTTNKQWKLIKASIVNKSSTGGGRSHTVYTYTIKSGDSLITLYSPLSYPVGQNLHLKICKTNLGITVANNYRKM</sequence>
<proteinExistence type="predicted"/>
<accession>A0ABV3ZLB5</accession>
<keyword evidence="1" id="KW-0812">Transmembrane</keyword>
<gene>
    <name evidence="2" type="ORF">QTN47_17675</name>
</gene>
<feature type="transmembrane region" description="Helical" evidence="1">
    <location>
        <begin position="40"/>
        <end position="58"/>
    </location>
</feature>
<organism evidence="2 3">
    <name type="scientific">Danxiaibacter flavus</name>
    <dbReference type="NCBI Taxonomy" id="3049108"/>
    <lineage>
        <taxon>Bacteria</taxon>
        <taxon>Pseudomonadati</taxon>
        <taxon>Bacteroidota</taxon>
        <taxon>Chitinophagia</taxon>
        <taxon>Chitinophagales</taxon>
        <taxon>Chitinophagaceae</taxon>
        <taxon>Danxiaibacter</taxon>
    </lineage>
</organism>